<evidence type="ECO:0000256" key="1">
    <source>
        <dbReference type="SAM" id="MobiDB-lite"/>
    </source>
</evidence>
<evidence type="ECO:0000313" key="2">
    <source>
        <dbReference type="EMBL" id="BCK56223.1"/>
    </source>
</evidence>
<name>A0A7G1KPV4_9NOCA</name>
<feature type="region of interest" description="Disordered" evidence="1">
    <location>
        <begin position="141"/>
        <end position="160"/>
    </location>
</feature>
<accession>A0A7G1KPV4</accession>
<dbReference type="Proteomes" id="UP000516173">
    <property type="component" value="Chromosome"/>
</dbReference>
<organism evidence="2 3">
    <name type="scientific">Nocardia wallacei</name>
    <dbReference type="NCBI Taxonomy" id="480035"/>
    <lineage>
        <taxon>Bacteria</taxon>
        <taxon>Bacillati</taxon>
        <taxon>Actinomycetota</taxon>
        <taxon>Actinomycetes</taxon>
        <taxon>Mycobacteriales</taxon>
        <taxon>Nocardiaceae</taxon>
        <taxon>Nocardia</taxon>
    </lineage>
</organism>
<protein>
    <submittedName>
        <fullName evidence="2">Uncharacterized protein</fullName>
    </submittedName>
</protein>
<gene>
    <name evidence="2" type="ORF">NWFMUON74_39950</name>
</gene>
<keyword evidence="3" id="KW-1185">Reference proteome</keyword>
<reference evidence="2 3" key="1">
    <citation type="submission" date="2020-08" db="EMBL/GenBank/DDBJ databases">
        <title>Genome Sequencing of Nocardia wallacei strain FMUON74 and assembly.</title>
        <authorList>
            <person name="Toyokawa M."/>
            <person name="Uesaka K."/>
        </authorList>
    </citation>
    <scope>NUCLEOTIDE SEQUENCE [LARGE SCALE GENOMIC DNA]</scope>
    <source>
        <strain evidence="2 3">FMUON74</strain>
    </source>
</reference>
<proteinExistence type="predicted"/>
<sequence>MRWCRKYEAMTRRHGTAPGSPLPVPDDQAIAGAAAELNLAIGDKCDELAANLINTLAETSDTASAAPPGAGQTPPRLHRELTKLRIRRAANADLGGAVADARLAGATWEQIGWACGCSKQAAYERWHTIVKKFEAARRATDQPRLDALDQYDPTGAPPPP</sequence>
<evidence type="ECO:0000313" key="3">
    <source>
        <dbReference type="Proteomes" id="UP000516173"/>
    </source>
</evidence>
<feature type="region of interest" description="Disordered" evidence="1">
    <location>
        <begin position="59"/>
        <end position="78"/>
    </location>
</feature>
<dbReference type="KEGG" id="nwl:NWFMUON74_39950"/>
<dbReference type="AlphaFoldDB" id="A0A7G1KPV4"/>
<dbReference type="EMBL" id="AP023396">
    <property type="protein sequence ID" value="BCK56223.1"/>
    <property type="molecule type" value="Genomic_DNA"/>
</dbReference>